<evidence type="ECO:0000313" key="2">
    <source>
        <dbReference type="Proteomes" id="UP000004995"/>
    </source>
</evidence>
<dbReference type="AlphaFoldDB" id="K4AHW9"/>
<proteinExistence type="predicted"/>
<evidence type="ECO:0000313" key="1">
    <source>
        <dbReference type="EnsemblPlants" id="KQK92386"/>
    </source>
</evidence>
<reference evidence="1" key="2">
    <citation type="submission" date="2018-08" db="UniProtKB">
        <authorList>
            <consortium name="EnsemblPlants"/>
        </authorList>
    </citation>
    <scope>IDENTIFICATION</scope>
    <source>
        <strain evidence="1">Yugu1</strain>
    </source>
</reference>
<dbReference type="HOGENOM" id="CLU_3036019_0_0_1"/>
<name>K4AHW9_SETIT</name>
<organism evidence="1 2">
    <name type="scientific">Setaria italica</name>
    <name type="common">Foxtail millet</name>
    <name type="synonym">Panicum italicum</name>
    <dbReference type="NCBI Taxonomy" id="4555"/>
    <lineage>
        <taxon>Eukaryota</taxon>
        <taxon>Viridiplantae</taxon>
        <taxon>Streptophyta</taxon>
        <taxon>Embryophyta</taxon>
        <taxon>Tracheophyta</taxon>
        <taxon>Spermatophyta</taxon>
        <taxon>Magnoliopsida</taxon>
        <taxon>Liliopsida</taxon>
        <taxon>Poales</taxon>
        <taxon>Poaceae</taxon>
        <taxon>PACMAD clade</taxon>
        <taxon>Panicoideae</taxon>
        <taxon>Panicodae</taxon>
        <taxon>Paniceae</taxon>
        <taxon>Cenchrinae</taxon>
        <taxon>Setaria</taxon>
    </lineage>
</organism>
<dbReference type="InParanoid" id="K4AHW9"/>
<sequence>MVTLNEQGDRYKGTVNLVKFCIYECILQIVQVYSYHLYCLVVSCTSARKVQSSHV</sequence>
<keyword evidence="2" id="KW-1185">Reference proteome</keyword>
<dbReference type="Proteomes" id="UP000004995">
    <property type="component" value="Unassembled WGS sequence"/>
</dbReference>
<dbReference type="EnsemblPlants" id="KQK92386">
    <property type="protein sequence ID" value="KQK92386"/>
    <property type="gene ID" value="SETIT_038476mg"/>
</dbReference>
<reference evidence="2" key="1">
    <citation type="journal article" date="2012" name="Nat. Biotechnol.">
        <title>Reference genome sequence of the model plant Setaria.</title>
        <authorList>
            <person name="Bennetzen J.L."/>
            <person name="Schmutz J."/>
            <person name="Wang H."/>
            <person name="Percifield R."/>
            <person name="Hawkins J."/>
            <person name="Pontaroli A.C."/>
            <person name="Estep M."/>
            <person name="Feng L."/>
            <person name="Vaughn J.N."/>
            <person name="Grimwood J."/>
            <person name="Jenkins J."/>
            <person name="Barry K."/>
            <person name="Lindquist E."/>
            <person name="Hellsten U."/>
            <person name="Deshpande S."/>
            <person name="Wang X."/>
            <person name="Wu X."/>
            <person name="Mitros T."/>
            <person name="Triplett J."/>
            <person name="Yang X."/>
            <person name="Ye C.Y."/>
            <person name="Mauro-Herrera M."/>
            <person name="Wang L."/>
            <person name="Li P."/>
            <person name="Sharma M."/>
            <person name="Sharma R."/>
            <person name="Ronald P.C."/>
            <person name="Panaud O."/>
            <person name="Kellogg E.A."/>
            <person name="Brutnell T.P."/>
            <person name="Doust A.N."/>
            <person name="Tuskan G.A."/>
            <person name="Rokhsar D."/>
            <person name="Devos K.M."/>
        </authorList>
    </citation>
    <scope>NUCLEOTIDE SEQUENCE [LARGE SCALE GENOMIC DNA]</scope>
    <source>
        <strain evidence="2">cv. Yugu1</strain>
    </source>
</reference>
<accession>K4AHW9</accession>
<protein>
    <submittedName>
        <fullName evidence="1">Uncharacterized protein</fullName>
    </submittedName>
</protein>
<dbReference type="EMBL" id="AGNK02006117">
    <property type="status" value="NOT_ANNOTATED_CDS"/>
    <property type="molecule type" value="Genomic_DNA"/>
</dbReference>
<dbReference type="Gramene" id="KQK92386">
    <property type="protein sequence ID" value="KQK92386"/>
    <property type="gene ID" value="SETIT_038476mg"/>
</dbReference>